<evidence type="ECO:0008006" key="4">
    <source>
        <dbReference type="Google" id="ProtNLM"/>
    </source>
</evidence>
<gene>
    <name evidence="2" type="ORF">IED13_08575</name>
</gene>
<dbReference type="RefSeq" id="WP_142021772.1">
    <property type="nucleotide sequence ID" value="NZ_JACXWY010000004.1"/>
</dbReference>
<comment type="caution">
    <text evidence="2">The sequence shown here is derived from an EMBL/GenBank/DDBJ whole genome shotgun (WGS) entry which is preliminary data.</text>
</comment>
<evidence type="ECO:0000313" key="2">
    <source>
        <dbReference type="EMBL" id="MBD3845750.1"/>
    </source>
</evidence>
<organism evidence="2 3">
    <name type="scientific">Bosea spartocytisi</name>
    <dbReference type="NCBI Taxonomy" id="2773451"/>
    <lineage>
        <taxon>Bacteria</taxon>
        <taxon>Pseudomonadati</taxon>
        <taxon>Pseudomonadota</taxon>
        <taxon>Alphaproteobacteria</taxon>
        <taxon>Hyphomicrobiales</taxon>
        <taxon>Boseaceae</taxon>
        <taxon>Bosea</taxon>
    </lineage>
</organism>
<name>A0A927E9C2_9HYPH</name>
<keyword evidence="3" id="KW-1185">Reference proteome</keyword>
<sequence length="155" mass="16634">MQRILPLPSFSRREALLGLAAASLCGQAHAATEAEAIAFDGLYKSFGVLGFQFSDRVTALRGHAVRMLGYMAPPLKAESHFFVLTREPLAICPFCQSDADWPVDIVVVFMKAETPMVSAGRKVAVTGRLEIGSATDAETGFVSQIRIVDAGFTLA</sequence>
<proteinExistence type="predicted"/>
<keyword evidence="1" id="KW-0732">Signal</keyword>
<dbReference type="AlphaFoldDB" id="A0A927E9C2"/>
<dbReference type="EMBL" id="JACXWY010000004">
    <property type="protein sequence ID" value="MBD3845750.1"/>
    <property type="molecule type" value="Genomic_DNA"/>
</dbReference>
<feature type="signal peptide" evidence="1">
    <location>
        <begin position="1"/>
        <end position="30"/>
    </location>
</feature>
<protein>
    <recommendedName>
        <fullName evidence="4">DUF3299 domain-containing protein</fullName>
    </recommendedName>
</protein>
<dbReference type="Proteomes" id="UP000619295">
    <property type="component" value="Unassembled WGS sequence"/>
</dbReference>
<dbReference type="Gene3D" id="2.40.50.870">
    <property type="entry name" value="Protein of unknown function (DUF3299)"/>
    <property type="match status" value="1"/>
</dbReference>
<evidence type="ECO:0000313" key="3">
    <source>
        <dbReference type="Proteomes" id="UP000619295"/>
    </source>
</evidence>
<reference evidence="2" key="1">
    <citation type="submission" date="2020-09" db="EMBL/GenBank/DDBJ databases">
        <title>Bosea spartocytisi sp. nov. a root nodule endophyte of Spartocytisus supranubius in the high mountain ecosystem fo the Teide National Park (Canary Islands, Spain).</title>
        <authorList>
            <person name="Pulido-Suarez L."/>
            <person name="Peix A."/>
            <person name="Igual J.M."/>
            <person name="Socas-Perez N."/>
            <person name="Velazquez E."/>
            <person name="Flores-Felix J.D."/>
            <person name="Leon-Barrios M."/>
        </authorList>
    </citation>
    <scope>NUCLEOTIDE SEQUENCE</scope>
    <source>
        <strain evidence="2">SSUT16</strain>
    </source>
</reference>
<feature type="chain" id="PRO_5037473235" description="DUF3299 domain-containing protein" evidence="1">
    <location>
        <begin position="31"/>
        <end position="155"/>
    </location>
</feature>
<evidence type="ECO:0000256" key="1">
    <source>
        <dbReference type="SAM" id="SignalP"/>
    </source>
</evidence>
<accession>A0A927E9C2</accession>